<dbReference type="EMBL" id="AYTS01000059">
    <property type="protein sequence ID" value="OOP56860.1"/>
    <property type="molecule type" value="Genomic_DNA"/>
</dbReference>
<evidence type="ECO:0000313" key="2">
    <source>
        <dbReference type="Proteomes" id="UP000189681"/>
    </source>
</evidence>
<organism evidence="1 2">
    <name type="scientific">Candidatus Brocadia carolinensis</name>
    <dbReference type="NCBI Taxonomy" id="1004156"/>
    <lineage>
        <taxon>Bacteria</taxon>
        <taxon>Pseudomonadati</taxon>
        <taxon>Planctomycetota</taxon>
        <taxon>Candidatus Brocadiia</taxon>
        <taxon>Candidatus Brocadiales</taxon>
        <taxon>Candidatus Brocadiaceae</taxon>
        <taxon>Candidatus Brocadia</taxon>
    </lineage>
</organism>
<accession>A0A1V4AUS8</accession>
<sequence>MRILITMGPEKKGIDNMVINGNNMQNEFVCPHCKGYSFIFIGLQKQKGLFENHELWCCKSCHSTFAKETIDVKNSMENESFNKRAFQYYCKSRFATG</sequence>
<comment type="caution">
    <text evidence="1">The sequence shown here is derived from an EMBL/GenBank/DDBJ whole genome shotgun (WGS) entry which is preliminary data.</text>
</comment>
<dbReference type="AlphaFoldDB" id="A0A1V4AUS8"/>
<dbReference type="Proteomes" id="UP000189681">
    <property type="component" value="Unassembled WGS sequence"/>
</dbReference>
<gene>
    <name evidence="1" type="ORF">AYP45_06525</name>
</gene>
<protein>
    <submittedName>
        <fullName evidence="1">Uncharacterized protein</fullName>
    </submittedName>
</protein>
<proteinExistence type="predicted"/>
<reference evidence="1 2" key="1">
    <citation type="journal article" date="2017" name="Water Res.">
        <title>Discovery and metagenomic analysis of an anammox bacterial enrichment related to Candidatus "Brocadia caroliniensis" in a full-scale glycerol-fed nitritation-denitritation separate centrate treatment process.</title>
        <authorList>
            <person name="Park H."/>
            <person name="Brotto A.C."/>
            <person name="van Loosdrecht M.C."/>
            <person name="Chandran K."/>
        </authorList>
    </citation>
    <scope>NUCLEOTIDE SEQUENCE [LARGE SCALE GENOMIC DNA]</scope>
    <source>
        <strain evidence="1">26THWARD</strain>
    </source>
</reference>
<evidence type="ECO:0000313" key="1">
    <source>
        <dbReference type="EMBL" id="OOP56860.1"/>
    </source>
</evidence>
<name>A0A1V4AUS8_9BACT</name>